<sequence>MATIKQKMEAFWAYFPKSRALCYLLTRGEMMLWYVFHNLRYISADECF</sequence>
<evidence type="ECO:0000313" key="1">
    <source>
        <dbReference type="EMBL" id="JAH49505.1"/>
    </source>
</evidence>
<proteinExistence type="predicted"/>
<name>A0A0E9T9F3_ANGAN</name>
<reference evidence="1" key="2">
    <citation type="journal article" date="2015" name="Fish Shellfish Immunol.">
        <title>Early steps in the European eel (Anguilla anguilla)-Vibrio vulnificus interaction in the gills: Role of the RtxA13 toxin.</title>
        <authorList>
            <person name="Callol A."/>
            <person name="Pajuelo D."/>
            <person name="Ebbesson L."/>
            <person name="Teles M."/>
            <person name="MacKenzie S."/>
            <person name="Amaro C."/>
        </authorList>
    </citation>
    <scope>NUCLEOTIDE SEQUENCE</scope>
</reference>
<organism evidence="1">
    <name type="scientific">Anguilla anguilla</name>
    <name type="common">European freshwater eel</name>
    <name type="synonym">Muraena anguilla</name>
    <dbReference type="NCBI Taxonomy" id="7936"/>
    <lineage>
        <taxon>Eukaryota</taxon>
        <taxon>Metazoa</taxon>
        <taxon>Chordata</taxon>
        <taxon>Craniata</taxon>
        <taxon>Vertebrata</taxon>
        <taxon>Euteleostomi</taxon>
        <taxon>Actinopterygii</taxon>
        <taxon>Neopterygii</taxon>
        <taxon>Teleostei</taxon>
        <taxon>Anguilliformes</taxon>
        <taxon>Anguillidae</taxon>
        <taxon>Anguilla</taxon>
    </lineage>
</organism>
<accession>A0A0E9T9F3</accession>
<reference evidence="1" key="1">
    <citation type="submission" date="2014-11" db="EMBL/GenBank/DDBJ databases">
        <authorList>
            <person name="Amaro Gonzalez C."/>
        </authorList>
    </citation>
    <scope>NUCLEOTIDE SEQUENCE</scope>
</reference>
<dbReference type="EMBL" id="GBXM01059072">
    <property type="protein sequence ID" value="JAH49505.1"/>
    <property type="molecule type" value="Transcribed_RNA"/>
</dbReference>
<protein>
    <submittedName>
        <fullName evidence="1">Uncharacterized protein</fullName>
    </submittedName>
</protein>
<dbReference type="AlphaFoldDB" id="A0A0E9T9F3"/>